<accession>A0A9Q0WHN0</accession>
<reference evidence="1" key="1">
    <citation type="submission" date="2022-11" db="EMBL/GenBank/DDBJ databases">
        <authorList>
            <person name="Hyden B.L."/>
            <person name="Feng K."/>
            <person name="Yates T."/>
            <person name="Jawdy S."/>
            <person name="Smart L.B."/>
            <person name="Muchero W."/>
        </authorList>
    </citation>
    <scope>NUCLEOTIDE SEQUENCE</scope>
    <source>
        <tissue evidence="1">Shoot tip</tissue>
    </source>
</reference>
<reference evidence="1" key="2">
    <citation type="journal article" date="2023" name="Int. J. Mol. Sci.">
        <title>De Novo Assembly and Annotation of 11 Diverse Shrub Willow (Salix) Genomes Reveals Novel Gene Organization in Sex-Linked Regions.</title>
        <authorList>
            <person name="Hyden B."/>
            <person name="Feng K."/>
            <person name="Yates T.B."/>
            <person name="Jawdy S."/>
            <person name="Cereghino C."/>
            <person name="Smart L.B."/>
            <person name="Muchero W."/>
        </authorList>
    </citation>
    <scope>NUCLEOTIDE SEQUENCE</scope>
    <source>
        <tissue evidence="1">Shoot tip</tissue>
    </source>
</reference>
<proteinExistence type="predicted"/>
<dbReference type="EMBL" id="JAPFFK010000004">
    <property type="protein sequence ID" value="KAJ6767242.1"/>
    <property type="molecule type" value="Genomic_DNA"/>
</dbReference>
<gene>
    <name evidence="1" type="ORF">OIU79_023077</name>
</gene>
<keyword evidence="2" id="KW-1185">Reference proteome</keyword>
<evidence type="ECO:0000313" key="2">
    <source>
        <dbReference type="Proteomes" id="UP001151532"/>
    </source>
</evidence>
<protein>
    <submittedName>
        <fullName evidence="1">Uncharacterized protein</fullName>
    </submittedName>
</protein>
<dbReference type="AlphaFoldDB" id="A0A9Q0WHN0"/>
<sequence>MRYETELILSIVKLQREFLLGKHFGEFRL</sequence>
<organism evidence="1 2">
    <name type="scientific">Salix purpurea</name>
    <name type="common">Purple osier willow</name>
    <dbReference type="NCBI Taxonomy" id="77065"/>
    <lineage>
        <taxon>Eukaryota</taxon>
        <taxon>Viridiplantae</taxon>
        <taxon>Streptophyta</taxon>
        <taxon>Embryophyta</taxon>
        <taxon>Tracheophyta</taxon>
        <taxon>Spermatophyta</taxon>
        <taxon>Magnoliopsida</taxon>
        <taxon>eudicotyledons</taxon>
        <taxon>Gunneridae</taxon>
        <taxon>Pentapetalae</taxon>
        <taxon>rosids</taxon>
        <taxon>fabids</taxon>
        <taxon>Malpighiales</taxon>
        <taxon>Salicaceae</taxon>
        <taxon>Saliceae</taxon>
        <taxon>Salix</taxon>
    </lineage>
</organism>
<comment type="caution">
    <text evidence="1">The sequence shown here is derived from an EMBL/GenBank/DDBJ whole genome shotgun (WGS) entry which is preliminary data.</text>
</comment>
<name>A0A9Q0WHN0_SALPP</name>
<dbReference type="Proteomes" id="UP001151532">
    <property type="component" value="Chromosome 4"/>
</dbReference>
<evidence type="ECO:0000313" key="1">
    <source>
        <dbReference type="EMBL" id="KAJ6767242.1"/>
    </source>
</evidence>